<name>A0A4U3M768_9ACTN</name>
<gene>
    <name evidence="1" type="ORF">FDA94_31480</name>
</gene>
<reference evidence="1 2" key="1">
    <citation type="submission" date="2019-04" db="EMBL/GenBank/DDBJ databases">
        <title>Herbidospora sp. NEAU-GS14.nov., a novel actinomycete isolated from soil.</title>
        <authorList>
            <person name="Han L."/>
        </authorList>
    </citation>
    <scope>NUCLEOTIDE SEQUENCE [LARGE SCALE GENOMIC DNA]</scope>
    <source>
        <strain evidence="1 2">NEAU-GS14</strain>
    </source>
</reference>
<dbReference type="OrthoDB" id="580767at2"/>
<dbReference type="InterPro" id="IPR011990">
    <property type="entry name" value="TPR-like_helical_dom_sf"/>
</dbReference>
<comment type="caution">
    <text evidence="1">The sequence shown here is derived from an EMBL/GenBank/DDBJ whole genome shotgun (WGS) entry which is preliminary data.</text>
</comment>
<dbReference type="Proteomes" id="UP000308705">
    <property type="component" value="Unassembled WGS sequence"/>
</dbReference>
<evidence type="ECO:0000313" key="1">
    <source>
        <dbReference type="EMBL" id="TKK84049.1"/>
    </source>
</evidence>
<organism evidence="1 2">
    <name type="scientific">Herbidospora galbida</name>
    <dbReference type="NCBI Taxonomy" id="2575442"/>
    <lineage>
        <taxon>Bacteria</taxon>
        <taxon>Bacillati</taxon>
        <taxon>Actinomycetota</taxon>
        <taxon>Actinomycetes</taxon>
        <taxon>Streptosporangiales</taxon>
        <taxon>Streptosporangiaceae</taxon>
        <taxon>Herbidospora</taxon>
    </lineage>
</organism>
<sequence>MSRCWAATTPHTSNPRNNLAGAYQAAGNLGLAIPPYEQTLADCGRILGPITP</sequence>
<evidence type="ECO:0000313" key="2">
    <source>
        <dbReference type="Proteomes" id="UP000308705"/>
    </source>
</evidence>
<dbReference type="EMBL" id="SZQA01000038">
    <property type="protein sequence ID" value="TKK84049.1"/>
    <property type="molecule type" value="Genomic_DNA"/>
</dbReference>
<accession>A0A4U3M768</accession>
<dbReference type="Gene3D" id="1.25.40.10">
    <property type="entry name" value="Tetratricopeptide repeat domain"/>
    <property type="match status" value="1"/>
</dbReference>
<proteinExistence type="predicted"/>
<keyword evidence="2" id="KW-1185">Reference proteome</keyword>
<protein>
    <submittedName>
        <fullName evidence="1">Tetratricopeptide repeat protein</fullName>
    </submittedName>
</protein>
<dbReference type="AlphaFoldDB" id="A0A4U3M768"/>
<dbReference type="RefSeq" id="WP_137250696.1">
    <property type="nucleotide sequence ID" value="NZ_SZQA01000038.1"/>
</dbReference>